<dbReference type="SMART" id="SM01040">
    <property type="entry name" value="Bro-N"/>
    <property type="match status" value="1"/>
</dbReference>
<dbReference type="Pfam" id="PF02498">
    <property type="entry name" value="Bro-N"/>
    <property type="match status" value="1"/>
</dbReference>
<protein>
    <submittedName>
        <fullName evidence="2">Phage repressor protein/antirepressor Ant</fullName>
    </submittedName>
</protein>
<dbReference type="Pfam" id="PF03374">
    <property type="entry name" value="ANT"/>
    <property type="match status" value="1"/>
</dbReference>
<dbReference type="InterPro" id="IPR003497">
    <property type="entry name" value="BRO_N_domain"/>
</dbReference>
<dbReference type="RefSeq" id="WP_142538418.1">
    <property type="nucleotide sequence ID" value="NZ_BMIE01000003.1"/>
</dbReference>
<sequence length="253" mass="29089">MNQLQVFNFESHSVRVIEQEGDPWFVAIDVCEFLGLTNPTMALSRLDDDERAKYNLGRQGNTNIINEYGLYSLILASRKPVAKKFKRWVTHEVIPSIRKHGAYMTPETIEKVLTDPDTIIQLATNLKEEQTKRRAAELKLEEQKPKVLFAESVETSQSSILIRELAILLKQNGIDTGEKRLYEWLRENNYLIKRFGTDRNTPTQRSMDLGLFEVKETPINHNSGMISINKTTKVTGKGQVYFINRFLTAKKAI</sequence>
<accession>A0A544TAF0</accession>
<dbReference type="PROSITE" id="PS51750">
    <property type="entry name" value="BRO_N"/>
    <property type="match status" value="1"/>
</dbReference>
<dbReference type="OrthoDB" id="9812611at2"/>
<dbReference type="PANTHER" id="PTHR36180:SF2">
    <property type="entry name" value="BRO FAMILY PROTEIN"/>
    <property type="match status" value="1"/>
</dbReference>
<organism evidence="2 3">
    <name type="scientific">Psychrobacillus lasiicapitis</name>
    <dbReference type="NCBI Taxonomy" id="1636719"/>
    <lineage>
        <taxon>Bacteria</taxon>
        <taxon>Bacillati</taxon>
        <taxon>Bacillota</taxon>
        <taxon>Bacilli</taxon>
        <taxon>Bacillales</taxon>
        <taxon>Bacillaceae</taxon>
        <taxon>Psychrobacillus</taxon>
    </lineage>
</organism>
<gene>
    <name evidence="2" type="ORF">FG382_08245</name>
</gene>
<dbReference type="InterPro" id="IPR005039">
    <property type="entry name" value="Ant_C"/>
</dbReference>
<evidence type="ECO:0000313" key="2">
    <source>
        <dbReference type="EMBL" id="TQR14435.1"/>
    </source>
</evidence>
<dbReference type="GO" id="GO:0003677">
    <property type="term" value="F:DNA binding"/>
    <property type="evidence" value="ECO:0007669"/>
    <property type="project" value="InterPro"/>
</dbReference>
<dbReference type="Proteomes" id="UP000317316">
    <property type="component" value="Unassembled WGS sequence"/>
</dbReference>
<feature type="domain" description="Bro-N" evidence="1">
    <location>
        <begin position="1"/>
        <end position="101"/>
    </location>
</feature>
<dbReference type="PANTHER" id="PTHR36180">
    <property type="entry name" value="DNA-BINDING PROTEIN-RELATED-RELATED"/>
    <property type="match status" value="1"/>
</dbReference>
<keyword evidence="3" id="KW-1185">Reference proteome</keyword>
<proteinExistence type="predicted"/>
<evidence type="ECO:0000259" key="1">
    <source>
        <dbReference type="PROSITE" id="PS51750"/>
    </source>
</evidence>
<comment type="caution">
    <text evidence="2">The sequence shown here is derived from an EMBL/GenBank/DDBJ whole genome shotgun (WGS) entry which is preliminary data.</text>
</comment>
<evidence type="ECO:0000313" key="3">
    <source>
        <dbReference type="Proteomes" id="UP000317316"/>
    </source>
</evidence>
<dbReference type="EMBL" id="VDGH01000004">
    <property type="protein sequence ID" value="TQR14435.1"/>
    <property type="molecule type" value="Genomic_DNA"/>
</dbReference>
<name>A0A544TAF0_9BACI</name>
<dbReference type="AlphaFoldDB" id="A0A544TAF0"/>
<reference evidence="2 3" key="1">
    <citation type="submission" date="2019-05" db="EMBL/GenBank/DDBJ databases">
        <title>Psychrobacillus vulpis sp. nov., a new species isolated from feces of a red fox that inhabits in The Tablas de Daimiel Natural Park, Albacete, Spain.</title>
        <authorList>
            <person name="Rodriguez M."/>
            <person name="Reina J.C."/>
            <person name="Bejar V."/>
            <person name="Llamas I."/>
        </authorList>
    </citation>
    <scope>NUCLEOTIDE SEQUENCE [LARGE SCALE GENOMIC DNA]</scope>
    <source>
        <strain evidence="2 3">NEAU-3TGS17</strain>
    </source>
</reference>